<dbReference type="AlphaFoldDB" id="A0A4U8UYI5"/>
<dbReference type="OrthoDB" id="1668230at2759"/>
<dbReference type="Proteomes" id="UP000298663">
    <property type="component" value="Chromosome X"/>
</dbReference>
<evidence type="ECO:0000259" key="4">
    <source>
        <dbReference type="PROSITE" id="PS50206"/>
    </source>
</evidence>
<dbReference type="EMBL" id="CM016762">
    <property type="protein sequence ID" value="TMS37207.1"/>
    <property type="molecule type" value="Genomic_DNA"/>
</dbReference>
<keyword evidence="1" id="KW-0343">GTPase activation</keyword>
<reference evidence="5 6" key="1">
    <citation type="journal article" date="2015" name="Genome Biol.">
        <title>Comparative genomics of Steinernema reveals deeply conserved gene regulatory networks.</title>
        <authorList>
            <person name="Dillman A.R."/>
            <person name="Macchietto M."/>
            <person name="Porter C.F."/>
            <person name="Rogers A."/>
            <person name="Williams B."/>
            <person name="Antoshechkin I."/>
            <person name="Lee M.M."/>
            <person name="Goodwin Z."/>
            <person name="Lu X."/>
            <person name="Lewis E.E."/>
            <person name="Goodrich-Blair H."/>
            <person name="Stock S.P."/>
            <person name="Adams B.J."/>
            <person name="Sternberg P.W."/>
            <person name="Mortazavi A."/>
        </authorList>
    </citation>
    <scope>NUCLEOTIDE SEQUENCE [LARGE SCALE GENOMIC DNA]</scope>
    <source>
        <strain evidence="5 6">ALL</strain>
    </source>
</reference>
<evidence type="ECO:0000313" key="6">
    <source>
        <dbReference type="Proteomes" id="UP000298663"/>
    </source>
</evidence>
<evidence type="ECO:0000259" key="2">
    <source>
        <dbReference type="PROSITE" id="PS50011"/>
    </source>
</evidence>
<evidence type="ECO:0000313" key="5">
    <source>
        <dbReference type="EMBL" id="TMS37207.1"/>
    </source>
</evidence>
<evidence type="ECO:0000259" key="3">
    <source>
        <dbReference type="PROSITE" id="PS50086"/>
    </source>
</evidence>
<dbReference type="PANTHER" id="PTHR22957:SF168">
    <property type="entry name" value="TBC DOMAIN-CONTAINING PROTEIN KINASE-LIKE PROTEIN"/>
    <property type="match status" value="1"/>
</dbReference>
<dbReference type="InterPro" id="IPR011009">
    <property type="entry name" value="Kinase-like_dom_sf"/>
</dbReference>
<dbReference type="PANTHER" id="PTHR22957">
    <property type="entry name" value="TBC1 DOMAIN FAMILY MEMBER GTPASE-ACTIVATING PROTEIN"/>
    <property type="match status" value="1"/>
</dbReference>
<dbReference type="Pfam" id="PF00069">
    <property type="entry name" value="Pkinase"/>
    <property type="match status" value="1"/>
</dbReference>
<dbReference type="InterPro" id="IPR000195">
    <property type="entry name" value="Rab-GAP-TBC_dom"/>
</dbReference>
<name>A0A4U8UYI5_STECR</name>
<gene>
    <name evidence="5" type="ORF">L596_004184</name>
</gene>
<keyword evidence="6" id="KW-1185">Reference proteome</keyword>
<dbReference type="GO" id="GO:0005524">
    <property type="term" value="F:ATP binding"/>
    <property type="evidence" value="ECO:0007669"/>
    <property type="project" value="InterPro"/>
</dbReference>
<evidence type="ECO:0000256" key="1">
    <source>
        <dbReference type="ARBA" id="ARBA00022468"/>
    </source>
</evidence>
<dbReference type="InterPro" id="IPR036873">
    <property type="entry name" value="Rhodanese-like_dom_sf"/>
</dbReference>
<sequence>MDPNLTKFGALTLLAKDSDEVCKSLFNGLPISPSTRMMGRFGILTSLSHDGLCKYVEISRSQAAQNIVIVISEHFERNLARELPLLISKSEMSDLSCQIVQTLAYLHAQSVIVGYLRSDSVLLVQEDDKLQIKLAQYGLFYLCSGGREVEFSLEDAFYAAPESLRRSFFASYKSDIWALGLILVELAVGKLFSEIWTKQDFTRMIASFVRKSRHESILSLLMTEVSERIGGHYDLDNEIFQMAAACMHPLPSQRPSSDELLRKFFPAAHDNLEVEDDALVRKVDQRNELFYLWKLCGSSVETILINRGIIELKSPLLSVPPSVVDDYNTFSSHSYNTCDLKLNIYMLPDSNLKKRLLEIGQRLLFPSFEYQSKEVESSENPKYVIPTIVKEKDIDYQASRMRTISHLIDSYPCKVNLLHGQTQQDVPPLYRGKIWAALLNVRKDSIDSFVEIDTVSEQPSDRQLQVDIPRCHQYEELMTSPAAHRKLKTLLKAWLFKHPHYVYWQGLDSLTAPFLVLNFNNIPRAYASLDSFINRYLNDFFLKDNSAVIQEYLCVFNHLIGFLDAQLFSHLRKMDFLPELFAIPWFLTCFAHVLPLHKLFHLWDTLLLVDSSFPLFIGVAILAQLRPQLINSHFNDAILLFSDLPDLSIDQVVSDSLDFYHHVPQSCAYRRHATYHLNKDHGRLTDYTVNQLREFHCPRISAHDMLSLMKTDSVLIIDVRSTVEFHRGSLQNSISFPYTDDICDSSFNFIRNVVETAVRNRHMICILDNNHLDHARKLSAELVARSYNRVCILDGGLQSLSAELFTVSS</sequence>
<dbReference type="SUPFAM" id="SSF52821">
    <property type="entry name" value="Rhodanese/Cell cycle control phosphatase"/>
    <property type="match status" value="1"/>
</dbReference>
<accession>A0A4U8UYI5</accession>
<dbReference type="InterPro" id="IPR001763">
    <property type="entry name" value="Rhodanese-like_dom"/>
</dbReference>
<proteinExistence type="predicted"/>
<evidence type="ECO:0008006" key="7">
    <source>
        <dbReference type="Google" id="ProtNLM"/>
    </source>
</evidence>
<dbReference type="SMART" id="SM00164">
    <property type="entry name" value="TBC"/>
    <property type="match status" value="1"/>
</dbReference>
<reference evidence="5 6" key="2">
    <citation type="journal article" date="2019" name="G3 (Bethesda)">
        <title>Hybrid Assembly of the Genome of the Entomopathogenic Nematode Steinernema carpocapsae Identifies the X-Chromosome.</title>
        <authorList>
            <person name="Serra L."/>
            <person name="Macchietto M."/>
            <person name="Macias-Munoz A."/>
            <person name="McGill C.J."/>
            <person name="Rodriguez I.M."/>
            <person name="Rodriguez B."/>
            <person name="Murad R."/>
            <person name="Mortazavi A."/>
        </authorList>
    </citation>
    <scope>NUCLEOTIDE SEQUENCE [LARGE SCALE GENOMIC DNA]</scope>
    <source>
        <strain evidence="5 6">ALL</strain>
    </source>
</reference>
<dbReference type="SUPFAM" id="SSF47923">
    <property type="entry name" value="Ypt/Rab-GAP domain of gyp1p"/>
    <property type="match status" value="2"/>
</dbReference>
<dbReference type="GO" id="GO:0004672">
    <property type="term" value="F:protein kinase activity"/>
    <property type="evidence" value="ECO:0007669"/>
    <property type="project" value="InterPro"/>
</dbReference>
<feature type="domain" description="Protein kinase" evidence="2">
    <location>
        <begin position="1"/>
        <end position="272"/>
    </location>
</feature>
<comment type="caution">
    <text evidence="5">The sequence shown here is derived from an EMBL/GenBank/DDBJ whole genome shotgun (WGS) entry which is preliminary data.</text>
</comment>
<dbReference type="InterPro" id="IPR035969">
    <property type="entry name" value="Rab-GAP_TBC_sf"/>
</dbReference>
<dbReference type="PROSITE" id="PS50206">
    <property type="entry name" value="RHODANESE_3"/>
    <property type="match status" value="1"/>
</dbReference>
<dbReference type="Gene3D" id="1.10.472.80">
    <property type="entry name" value="Ypt/Rab-GAP domain of gyp1p, domain 3"/>
    <property type="match status" value="1"/>
</dbReference>
<dbReference type="Gene3D" id="3.40.250.10">
    <property type="entry name" value="Rhodanese-like domain"/>
    <property type="match status" value="1"/>
</dbReference>
<organism evidence="5 6">
    <name type="scientific">Steinernema carpocapsae</name>
    <name type="common">Entomopathogenic nematode</name>
    <dbReference type="NCBI Taxonomy" id="34508"/>
    <lineage>
        <taxon>Eukaryota</taxon>
        <taxon>Metazoa</taxon>
        <taxon>Ecdysozoa</taxon>
        <taxon>Nematoda</taxon>
        <taxon>Chromadorea</taxon>
        <taxon>Rhabditida</taxon>
        <taxon>Tylenchina</taxon>
        <taxon>Panagrolaimomorpha</taxon>
        <taxon>Strongyloidoidea</taxon>
        <taxon>Steinernematidae</taxon>
        <taxon>Steinernema</taxon>
    </lineage>
</organism>
<dbReference type="InterPro" id="IPR000719">
    <property type="entry name" value="Prot_kinase_dom"/>
</dbReference>
<dbReference type="PROSITE" id="PS50086">
    <property type="entry name" value="TBC_RABGAP"/>
    <property type="match status" value="1"/>
</dbReference>
<dbReference type="GO" id="GO:0005096">
    <property type="term" value="F:GTPase activator activity"/>
    <property type="evidence" value="ECO:0007669"/>
    <property type="project" value="UniProtKB-KW"/>
</dbReference>
<dbReference type="EMBL" id="AZBU02000001">
    <property type="protein sequence ID" value="TMS37207.1"/>
    <property type="molecule type" value="Genomic_DNA"/>
</dbReference>
<dbReference type="Gene3D" id="1.10.510.10">
    <property type="entry name" value="Transferase(Phosphotransferase) domain 1"/>
    <property type="match status" value="1"/>
</dbReference>
<protein>
    <recommendedName>
        <fullName evidence="7">Protein kinase domain-containing protein</fullName>
    </recommendedName>
</protein>
<feature type="domain" description="Rhodanese" evidence="4">
    <location>
        <begin position="710"/>
        <end position="809"/>
    </location>
</feature>
<dbReference type="Pfam" id="PF00566">
    <property type="entry name" value="RabGAP-TBC"/>
    <property type="match status" value="1"/>
</dbReference>
<dbReference type="Pfam" id="PF00581">
    <property type="entry name" value="Rhodanese"/>
    <property type="match status" value="1"/>
</dbReference>
<dbReference type="PROSITE" id="PS50011">
    <property type="entry name" value="PROTEIN_KINASE_DOM"/>
    <property type="match status" value="1"/>
</dbReference>
<dbReference type="FunFam" id="1.10.8.270:FF:000044">
    <property type="entry name" value="TBC Kinase homolog"/>
    <property type="match status" value="1"/>
</dbReference>
<dbReference type="SUPFAM" id="SSF56112">
    <property type="entry name" value="Protein kinase-like (PK-like)"/>
    <property type="match status" value="1"/>
</dbReference>
<dbReference type="SMART" id="SM00450">
    <property type="entry name" value="RHOD"/>
    <property type="match status" value="1"/>
</dbReference>
<dbReference type="SMART" id="SM00220">
    <property type="entry name" value="S_TKc"/>
    <property type="match status" value="1"/>
</dbReference>
<dbReference type="Gene3D" id="1.10.8.270">
    <property type="entry name" value="putative rabgap domain of human tbc1 domain family member 14 like domains"/>
    <property type="match status" value="1"/>
</dbReference>
<feature type="domain" description="Rab-GAP TBC" evidence="3">
    <location>
        <begin position="425"/>
        <end position="610"/>
    </location>
</feature>
<dbReference type="STRING" id="34508.A0A4U8UYI5"/>